<dbReference type="AlphaFoldDB" id="Q66BC3"/>
<dbReference type="EMBL" id="BX936398">
    <property type="protein sequence ID" value="CAH21087.1"/>
    <property type="molecule type" value="Genomic_DNA"/>
</dbReference>
<evidence type="ECO:0000313" key="1">
    <source>
        <dbReference type="EMBL" id="CAH21087.1"/>
    </source>
</evidence>
<proteinExistence type="predicted"/>
<evidence type="ECO:0000313" key="2">
    <source>
        <dbReference type="Proteomes" id="UP000001011"/>
    </source>
</evidence>
<protein>
    <submittedName>
        <fullName evidence="1">Uncharacterized protein</fullName>
    </submittedName>
</protein>
<gene>
    <name evidence="1" type="ordered locus">YPTB1848</name>
</gene>
<dbReference type="KEGG" id="yps:YPTB1848"/>
<sequence length="238" mass="27119">MECCLMNNSVYLKEKLNADRVLSLSLDRGIKGTIKSAKGTIESVYSGAERASWYTSCFFEKYASECQEIKSEDKRVMKAISEIYKRSDVIYDMIKLYIDYVLEKNTPRENMRSTTYYSVNLGAKISVTTATKKAMAYSIAKTVSESISMSNIVRTEINRKGLFLITSIDLYGKVQKSAMAARRLQIIDPGYYNSLRANNIEMLYIYIDPIISKASRRIHSNSNLTFDEVVNILNDMGR</sequence>
<name>Q66BC3_YERPS</name>
<reference evidence="1 2" key="1">
    <citation type="journal article" date="2004" name="Proc. Natl. Acad. Sci. U.S.A.">
        <title>Insights into the evolution of Yersinia pestis through whole-genome comparison with Yersinia pseudotuberculosis.</title>
        <authorList>
            <person name="Chain P.S.G."/>
            <person name="Carniel E."/>
            <person name="Larimer F.W."/>
            <person name="Lamerdin J."/>
            <person name="Stoutland P.O."/>
            <person name="Regala W.M."/>
            <person name="Georgescu A.M."/>
            <person name="Vergez L.M."/>
            <person name="Land M.L."/>
            <person name="Motin V.L."/>
            <person name="Brubaker R.R."/>
            <person name="Fowler J."/>
            <person name="Hinnebusch J."/>
            <person name="Marceau M."/>
            <person name="Medigue C."/>
            <person name="Simonet M."/>
            <person name="Chenal-Francisque V."/>
            <person name="Souza B."/>
            <person name="Dacheux D."/>
            <person name="Elliott J.M."/>
            <person name="Derbise A."/>
            <person name="Hauser L.J."/>
            <person name="Garcia E."/>
        </authorList>
    </citation>
    <scope>NUCLEOTIDE SEQUENCE [LARGE SCALE GENOMIC DNA]</scope>
    <source>
        <strain evidence="2">IP32953</strain>
    </source>
</reference>
<dbReference type="Proteomes" id="UP000001011">
    <property type="component" value="Chromosome"/>
</dbReference>
<organism evidence="1 2">
    <name type="scientific">Yersinia pseudotuberculosis serotype I (strain IP32953)</name>
    <dbReference type="NCBI Taxonomy" id="273123"/>
    <lineage>
        <taxon>Bacteria</taxon>
        <taxon>Pseudomonadati</taxon>
        <taxon>Pseudomonadota</taxon>
        <taxon>Gammaproteobacteria</taxon>
        <taxon>Enterobacterales</taxon>
        <taxon>Yersiniaceae</taxon>
        <taxon>Yersinia</taxon>
    </lineage>
</organism>
<accession>Q66BC3</accession>